<dbReference type="AlphaFoldDB" id="D0MJU4"/>
<dbReference type="Proteomes" id="UP000002221">
    <property type="component" value="Chromosome"/>
</dbReference>
<reference evidence="8 9" key="1">
    <citation type="journal article" date="2009" name="Stand. Genomic Sci.">
        <title>Complete genome sequence of Rhodothermus marinus type strain (R-10).</title>
        <authorList>
            <person name="Nolan M."/>
            <person name="Tindall B.J."/>
            <person name="Pomrenke H."/>
            <person name="Lapidus A."/>
            <person name="Copeland A."/>
            <person name="Glavina Del Rio T."/>
            <person name="Lucas S."/>
            <person name="Chen F."/>
            <person name="Tice H."/>
            <person name="Cheng J.F."/>
            <person name="Saunders E."/>
            <person name="Han C."/>
            <person name="Bruce D."/>
            <person name="Goodwin L."/>
            <person name="Chain P."/>
            <person name="Pitluck S."/>
            <person name="Ovchinikova G."/>
            <person name="Pati A."/>
            <person name="Ivanova N."/>
            <person name="Mavromatis K."/>
            <person name="Chen A."/>
            <person name="Palaniappan K."/>
            <person name="Land M."/>
            <person name="Hauser L."/>
            <person name="Chang Y.J."/>
            <person name="Jeffries C.D."/>
            <person name="Brettin T."/>
            <person name="Goker M."/>
            <person name="Bristow J."/>
            <person name="Eisen J.A."/>
            <person name="Markowitz V."/>
            <person name="Hugenholtz P."/>
            <person name="Kyrpides N.C."/>
            <person name="Klenk H.P."/>
            <person name="Detter J.C."/>
        </authorList>
    </citation>
    <scope>NUCLEOTIDE SEQUENCE [LARGE SCALE GENOMIC DNA]</scope>
    <source>
        <strain evidence="9">ATCC 43812 / DSM 4252 / R-10</strain>
    </source>
</reference>
<dbReference type="InterPro" id="IPR010445">
    <property type="entry name" value="LapA_dom"/>
</dbReference>
<feature type="domain" description="Lipopolysaccharide assembly protein A" evidence="7">
    <location>
        <begin position="23"/>
        <end position="77"/>
    </location>
</feature>
<dbReference type="KEGG" id="rmr:Rmar_1869"/>
<evidence type="ECO:0000259" key="7">
    <source>
        <dbReference type="Pfam" id="PF06305"/>
    </source>
</evidence>
<accession>D0MJU4</accession>
<dbReference type="PANTHER" id="PTHR41335">
    <property type="entry name" value="MEMBRANE PROTEIN-RELATED"/>
    <property type="match status" value="1"/>
</dbReference>
<keyword evidence="2 6" id="KW-0812">Transmembrane</keyword>
<dbReference type="STRING" id="518766.Rmar_1869"/>
<evidence type="ECO:0000256" key="6">
    <source>
        <dbReference type="SAM" id="Phobius"/>
    </source>
</evidence>
<keyword evidence="1" id="KW-1003">Cell membrane</keyword>
<proteinExistence type="predicted"/>
<evidence type="ECO:0000313" key="8">
    <source>
        <dbReference type="EMBL" id="ACY48752.1"/>
    </source>
</evidence>
<dbReference type="eggNOG" id="COG5416">
    <property type="taxonomic scope" value="Bacteria"/>
</dbReference>
<protein>
    <recommendedName>
        <fullName evidence="7">Lipopolysaccharide assembly protein A domain-containing protein</fullName>
    </recommendedName>
</protein>
<dbReference type="RefSeq" id="WP_012844363.1">
    <property type="nucleotide sequence ID" value="NC_013501.1"/>
</dbReference>
<evidence type="ECO:0000256" key="5">
    <source>
        <dbReference type="SAM" id="MobiDB-lite"/>
    </source>
</evidence>
<dbReference type="PANTHER" id="PTHR41335:SF1">
    <property type="entry name" value="MEMBRANE PROTEIN"/>
    <property type="match status" value="1"/>
</dbReference>
<keyword evidence="4 6" id="KW-0472">Membrane</keyword>
<gene>
    <name evidence="8" type="ordered locus">Rmar_1869</name>
</gene>
<evidence type="ECO:0000313" key="9">
    <source>
        <dbReference type="Proteomes" id="UP000002221"/>
    </source>
</evidence>
<feature type="region of interest" description="Disordered" evidence="5">
    <location>
        <begin position="75"/>
        <end position="98"/>
    </location>
</feature>
<dbReference type="OrthoDB" id="1496201at2"/>
<keyword evidence="9" id="KW-1185">Reference proteome</keyword>
<dbReference type="Pfam" id="PF06305">
    <property type="entry name" value="LapA_dom"/>
    <property type="match status" value="1"/>
</dbReference>
<organism evidence="8 9">
    <name type="scientific">Rhodothermus marinus (strain ATCC 43812 / DSM 4252 / R-10)</name>
    <name type="common">Rhodothermus obamensis</name>
    <dbReference type="NCBI Taxonomy" id="518766"/>
    <lineage>
        <taxon>Bacteria</taxon>
        <taxon>Pseudomonadati</taxon>
        <taxon>Rhodothermota</taxon>
        <taxon>Rhodothermia</taxon>
        <taxon>Rhodothermales</taxon>
        <taxon>Rhodothermaceae</taxon>
        <taxon>Rhodothermus</taxon>
    </lineage>
</organism>
<dbReference type="HOGENOM" id="CLU_2331811_0_0_10"/>
<evidence type="ECO:0000256" key="2">
    <source>
        <dbReference type="ARBA" id="ARBA00022692"/>
    </source>
</evidence>
<dbReference type="GO" id="GO:0005886">
    <property type="term" value="C:plasma membrane"/>
    <property type="evidence" value="ECO:0007669"/>
    <property type="project" value="InterPro"/>
</dbReference>
<evidence type="ECO:0000256" key="4">
    <source>
        <dbReference type="ARBA" id="ARBA00023136"/>
    </source>
</evidence>
<sequence length="98" mass="10513">MRTSFLILSLIIAILAVIFALSNPGYVTLRFGPYQTEQSTALVVLVSFALGVLVGILATIPGRIKRARELRQLRKQLTTGGETTSSSGLGSMTENPYG</sequence>
<feature type="compositionally biased region" description="Low complexity" evidence="5">
    <location>
        <begin position="77"/>
        <end position="91"/>
    </location>
</feature>
<dbReference type="EMBL" id="CP001807">
    <property type="protein sequence ID" value="ACY48752.1"/>
    <property type="molecule type" value="Genomic_DNA"/>
</dbReference>
<evidence type="ECO:0000256" key="1">
    <source>
        <dbReference type="ARBA" id="ARBA00022475"/>
    </source>
</evidence>
<keyword evidence="3 6" id="KW-1133">Transmembrane helix</keyword>
<evidence type="ECO:0000256" key="3">
    <source>
        <dbReference type="ARBA" id="ARBA00022989"/>
    </source>
</evidence>
<name>D0MJU4_RHOM4</name>
<feature type="transmembrane region" description="Helical" evidence="6">
    <location>
        <begin position="44"/>
        <end position="64"/>
    </location>
</feature>